<accession>A0A5J5GIQ3</accession>
<sequence>MPTPYSKIYERFQQKIQDYTIDEIYVGSKDNYENYLFGFLKSALVKFYHCRKNLITRDETQREFSEDLTELEQEILAQLMLIEWMEKEVNNILEMRMALSSSDFKKYAESQNMKEKSSIRDKMIESADSMKMQYYLINMDVK</sequence>
<dbReference type="EMBL" id="VYKK01000004">
    <property type="protein sequence ID" value="KAA9007384.1"/>
    <property type="molecule type" value="Genomic_DNA"/>
</dbReference>
<proteinExistence type="predicted"/>
<dbReference type="OrthoDB" id="2614965at2"/>
<organism evidence="1 2">
    <name type="scientific">Paenibacillus spiritus</name>
    <dbReference type="NCBI Taxonomy" id="2496557"/>
    <lineage>
        <taxon>Bacteria</taxon>
        <taxon>Bacillati</taxon>
        <taxon>Bacillota</taxon>
        <taxon>Bacilli</taxon>
        <taxon>Bacillales</taxon>
        <taxon>Paenibacillaceae</taxon>
        <taxon>Paenibacillus</taxon>
    </lineage>
</organism>
<keyword evidence="2" id="KW-1185">Reference proteome</keyword>
<comment type="caution">
    <text evidence="1">The sequence shown here is derived from an EMBL/GenBank/DDBJ whole genome shotgun (WGS) entry which is preliminary data.</text>
</comment>
<dbReference type="Proteomes" id="UP000367750">
    <property type="component" value="Unassembled WGS sequence"/>
</dbReference>
<evidence type="ECO:0000313" key="1">
    <source>
        <dbReference type="EMBL" id="KAA9007384.1"/>
    </source>
</evidence>
<name>A0A5J5GIQ3_9BACL</name>
<dbReference type="RefSeq" id="WP_150456674.1">
    <property type="nucleotide sequence ID" value="NZ_VYKK01000004.1"/>
</dbReference>
<protein>
    <submittedName>
        <fullName evidence="1">Uncharacterized protein</fullName>
    </submittedName>
</protein>
<dbReference type="AlphaFoldDB" id="A0A5J5GIQ3"/>
<gene>
    <name evidence="1" type="ORF">F4V43_02535</name>
</gene>
<evidence type="ECO:0000313" key="2">
    <source>
        <dbReference type="Proteomes" id="UP000367750"/>
    </source>
</evidence>
<reference evidence="1 2" key="1">
    <citation type="submission" date="2019-09" db="EMBL/GenBank/DDBJ databases">
        <title>Bacillus ochoae sp. nov., Paenibacillus whitsoniae sp. nov., Paenibacillus spiritus sp. nov. Isolated from the Mars Exploration Rover during spacecraft assembly.</title>
        <authorList>
            <person name="Seuylemezian A."/>
            <person name="Vaishampayan P."/>
        </authorList>
    </citation>
    <scope>NUCLEOTIDE SEQUENCE [LARGE SCALE GENOMIC DNA]</scope>
    <source>
        <strain evidence="1 2">MER_111</strain>
    </source>
</reference>